<evidence type="ECO:0000313" key="10">
    <source>
        <dbReference type="Proteomes" id="UP000283513"/>
    </source>
</evidence>
<reference evidence="10 11" key="2">
    <citation type="submission" date="2018-08" db="EMBL/GenBank/DDBJ databases">
        <title>A genome reference for cultivated species of the human gut microbiota.</title>
        <authorList>
            <person name="Zou Y."/>
            <person name="Xue W."/>
            <person name="Luo G."/>
        </authorList>
    </citation>
    <scope>NUCLEOTIDE SEQUENCE [LARGE SCALE GENOMIC DNA]</scope>
    <source>
        <strain evidence="8 11">AF31-21AC</strain>
        <strain evidence="7 10">AM37-1AC</strain>
        <strain evidence="6 12">AM43-11</strain>
    </source>
</reference>
<evidence type="ECO:0000313" key="5">
    <source>
        <dbReference type="EMBL" id="MVQ44628.1"/>
    </source>
</evidence>
<reference evidence="4 13" key="3">
    <citation type="journal article" date="2019" name="Nat. Med.">
        <title>A library of human gut bacterial isolates paired with longitudinal multiomics data enables mechanistic microbiome research.</title>
        <authorList>
            <person name="Poyet M."/>
            <person name="Groussin M."/>
            <person name="Gibbons S.M."/>
            <person name="Avila-Pacheco J."/>
            <person name="Jiang X."/>
            <person name="Kearney S.M."/>
            <person name="Perrotta A.R."/>
            <person name="Berdy B."/>
            <person name="Zhao S."/>
            <person name="Lieberman T.D."/>
            <person name="Swanson P.K."/>
            <person name="Smith M."/>
            <person name="Roesemann S."/>
            <person name="Alexander J.E."/>
            <person name="Rich S.A."/>
            <person name="Livny J."/>
            <person name="Vlamakis H."/>
            <person name="Clish C."/>
            <person name="Bullock K."/>
            <person name="Deik A."/>
            <person name="Scott J."/>
            <person name="Pierce K.A."/>
            <person name="Xavier R.J."/>
            <person name="Alm E.J."/>
        </authorList>
    </citation>
    <scope>NUCLEOTIDE SEQUENCE [LARGE SCALE GENOMIC DNA]</scope>
    <source>
        <strain evidence="4 13">BIOML-A1</strain>
    </source>
</reference>
<reference evidence="3 9" key="1">
    <citation type="submission" date="2015-09" db="EMBL/GenBank/DDBJ databases">
        <authorList>
            <consortium name="Pathogen Informatics"/>
        </authorList>
    </citation>
    <scope>NUCLEOTIDE SEQUENCE [LARGE SCALE GENOMIC DNA]</scope>
    <source>
        <strain evidence="3 9">2789STDY5834960</strain>
    </source>
</reference>
<dbReference type="GO" id="GO:0051301">
    <property type="term" value="P:cell division"/>
    <property type="evidence" value="ECO:0007669"/>
    <property type="project" value="UniProtKB-KW"/>
</dbReference>
<feature type="region of interest" description="Disordered" evidence="1">
    <location>
        <begin position="25"/>
        <end position="57"/>
    </location>
</feature>
<name>A0A173U035_9FIRM</name>
<dbReference type="EMBL" id="QRQN01000017">
    <property type="protein sequence ID" value="RHN06036.1"/>
    <property type="molecule type" value="Genomic_DNA"/>
</dbReference>
<feature type="region of interest" description="Disordered" evidence="1">
    <location>
        <begin position="1"/>
        <end position="20"/>
    </location>
</feature>
<keyword evidence="3" id="KW-0132">Cell division</keyword>
<dbReference type="Proteomes" id="UP000283513">
    <property type="component" value="Unassembled WGS sequence"/>
</dbReference>
<dbReference type="GeneID" id="61432924"/>
<evidence type="ECO:0000313" key="12">
    <source>
        <dbReference type="Proteomes" id="UP000284465"/>
    </source>
</evidence>
<dbReference type="EMBL" id="QSHO01000007">
    <property type="protein sequence ID" value="RHC17136.1"/>
    <property type="molecule type" value="Genomic_DNA"/>
</dbReference>
<dbReference type="EMBL" id="CYXZ01000012">
    <property type="protein sequence ID" value="CUN08443.1"/>
    <property type="molecule type" value="Genomic_DNA"/>
</dbReference>
<evidence type="ECO:0000256" key="1">
    <source>
        <dbReference type="SAM" id="MobiDB-lite"/>
    </source>
</evidence>
<dbReference type="EMBL" id="WNAJ01000002">
    <property type="protein sequence ID" value="MTR83884.1"/>
    <property type="molecule type" value="Genomic_DNA"/>
</dbReference>
<evidence type="ECO:0000313" key="8">
    <source>
        <dbReference type="EMBL" id="RHN06036.1"/>
    </source>
</evidence>
<accession>A0A173U035</accession>
<evidence type="ECO:0000313" key="11">
    <source>
        <dbReference type="Proteomes" id="UP000283586"/>
    </source>
</evidence>
<evidence type="ECO:0000313" key="14">
    <source>
        <dbReference type="Proteomes" id="UP000479531"/>
    </source>
</evidence>
<organism evidence="3 9">
    <name type="scientific">Roseburia intestinalis</name>
    <dbReference type="NCBI Taxonomy" id="166486"/>
    <lineage>
        <taxon>Bacteria</taxon>
        <taxon>Bacillati</taxon>
        <taxon>Bacillota</taxon>
        <taxon>Clostridia</taxon>
        <taxon>Lachnospirales</taxon>
        <taxon>Lachnospiraceae</taxon>
        <taxon>Roseburia</taxon>
    </lineage>
</organism>
<dbReference type="EMBL" id="QSFP01000005">
    <property type="protein sequence ID" value="RHA68265.1"/>
    <property type="molecule type" value="Genomic_DNA"/>
</dbReference>
<keyword evidence="3" id="KW-0131">Cell cycle</keyword>
<feature type="compositionally biased region" description="Basic and acidic residues" evidence="1">
    <location>
        <begin position="25"/>
        <end position="46"/>
    </location>
</feature>
<proteinExistence type="predicted"/>
<dbReference type="AlphaFoldDB" id="A0A173U035"/>
<evidence type="ECO:0000313" key="9">
    <source>
        <dbReference type="Proteomes" id="UP000095350"/>
    </source>
</evidence>
<evidence type="ECO:0000313" key="13">
    <source>
        <dbReference type="Proteomes" id="UP000478483"/>
    </source>
</evidence>
<dbReference type="PaxDb" id="166486-ERS852572_01840"/>
<dbReference type="EMBL" id="WGGT01000002">
    <property type="protein sequence ID" value="MVQ44628.1"/>
    <property type="molecule type" value="Genomic_DNA"/>
</dbReference>
<dbReference type="Proteomes" id="UP000095350">
    <property type="component" value="Unassembled WGS sequence"/>
</dbReference>
<feature type="compositionally biased region" description="Basic and acidic residues" evidence="1">
    <location>
        <begin position="1"/>
        <end position="11"/>
    </location>
</feature>
<keyword evidence="2" id="KW-1133">Transmembrane helix</keyword>
<sequence>MKNQTERRASERNYYVDGNTVRRMEAVPDYRRERREREEREREEQLRRRKRQVRRNQERQLRMSKRYVVFLTMAVTVFGVFAGTYIKIQSDMTARMNTISSLESQIADLKADNDEAYKRIRMSVDLDSVREKALNELGMSYAKESQIIYYTVDNDDFMNQYSEIPQK</sequence>
<dbReference type="RefSeq" id="WP_006856131.1">
    <property type="nucleotide sequence ID" value="NZ_CABIYH010000012.1"/>
</dbReference>
<evidence type="ECO:0000256" key="2">
    <source>
        <dbReference type="SAM" id="Phobius"/>
    </source>
</evidence>
<evidence type="ECO:0000313" key="7">
    <source>
        <dbReference type="EMBL" id="RHC17136.1"/>
    </source>
</evidence>
<keyword evidence="2" id="KW-0812">Transmembrane</keyword>
<dbReference type="OrthoDB" id="2051525at2"/>
<reference evidence="5 14" key="4">
    <citation type="submission" date="2019-10" db="EMBL/GenBank/DDBJ databases">
        <title>Roseburia spp. ameliorate alcoholic fatty liver via restoration of gut barrier function.</title>
        <authorList>
            <person name="Seo B."/>
            <person name="Ko G."/>
        </authorList>
    </citation>
    <scope>NUCLEOTIDE SEQUENCE [LARGE SCALE GENOMIC DNA]</scope>
    <source>
        <strain evidence="5 14">SNUG30017</strain>
    </source>
</reference>
<evidence type="ECO:0000313" key="6">
    <source>
        <dbReference type="EMBL" id="RHA68265.1"/>
    </source>
</evidence>
<gene>
    <name evidence="7" type="ORF">DW856_09740</name>
    <name evidence="6" type="ORF">DW927_05980</name>
    <name evidence="8" type="ORF">DWZ31_13360</name>
    <name evidence="3" type="ORF">ERS852572_01840</name>
    <name evidence="5" type="ORF">GCK47_02610</name>
    <name evidence="4" type="ORF">GMD50_02215</name>
</gene>
<dbReference type="Proteomes" id="UP000284465">
    <property type="component" value="Unassembled WGS sequence"/>
</dbReference>
<evidence type="ECO:0000313" key="3">
    <source>
        <dbReference type="EMBL" id="CUN08443.1"/>
    </source>
</evidence>
<protein>
    <submittedName>
        <fullName evidence="3">Protein required for the initiation of cell division</fullName>
    </submittedName>
</protein>
<evidence type="ECO:0000313" key="4">
    <source>
        <dbReference type="EMBL" id="MTR83884.1"/>
    </source>
</evidence>
<keyword evidence="2" id="KW-0472">Membrane</keyword>
<dbReference type="Proteomes" id="UP000479531">
    <property type="component" value="Unassembled WGS sequence"/>
</dbReference>
<dbReference type="Proteomes" id="UP000283586">
    <property type="component" value="Unassembled WGS sequence"/>
</dbReference>
<dbReference type="Proteomes" id="UP000478483">
    <property type="component" value="Unassembled WGS sequence"/>
</dbReference>
<dbReference type="STRING" id="166486.ERS852572_01840"/>
<feature type="transmembrane region" description="Helical" evidence="2">
    <location>
        <begin position="67"/>
        <end position="86"/>
    </location>
</feature>